<dbReference type="FunFam" id="4.10.1100.10:FF:000001">
    <property type="entry name" value="Squamosa promoter-binding-like protein 14"/>
    <property type="match status" value="1"/>
</dbReference>
<evidence type="ECO:0000256" key="10">
    <source>
        <dbReference type="SAM" id="MobiDB-lite"/>
    </source>
</evidence>
<feature type="compositionally biased region" description="Polar residues" evidence="10">
    <location>
        <begin position="465"/>
        <end position="486"/>
    </location>
</feature>
<sequence length="1127" mass="122326">MEGGEVGAQVAAPMFFHKGLPGQFHEPAKKRSLPWQNNPTGFHQTQVVGPHQPNPAGNWNPSAWNWDSIRFTARHVPDLTGATGSHGDQSDQMRRAHEERSNTSPFQNNMEIDGAEGLTLNLGARVYSGGDRAAAASSPPSANTTPTATPVPGVTVAVPSQEQALRPNKRVRSGSPGSGGGGAAGGAGAGAAGGYPMCQVDDCRADLSGAKDYHRRHKVCEVHSKTTKALVGKQMQRFCQQCSRFHPLSEFDEGKRSCRRRLAGHNRRRRKTQPTDVASQLLLPGSQDGVSNANLNIVNILTALARLQGNSADKSPSVSPMPDRDGLIQIISKLSSLSGANQPAKSLPSGGGFDLNISEETQQDSVEQHTTNGIANETAPSTLNLLAVLSAASLAASAPNKPILSNSQGSSDSSGNDKGKTQCVESPNDVTKGFTRPVKEQSLTGPCLGLQLFGSSGDESPLKMGSTTTKYLSSESSNPMEEQSPSASPPITRKFFPIHSASEVATGSEAIRISDYKEDGVPVEVSTSRCQPFDLFKDVDRHRKAARNGASPVTYASSSGSDHSPSTSNSDSQDRTGRIVFKLFGKDPSSFPQNIRDQINNWLLSSPTDMESYIRPGCVVLSVYLSMPAFAWDELEENLLQRVTSLVETSDSDFWKNGRFLVRTNRQLVSHKDGMIRLSKSWRTWSSPEVACVSPVAVVGGQKTSLALRGRNLTVPGTKIFCTHMGKYLSKEVLCSAYPGTIYDDCSVEKFDFPGDEPPISLGRCFIEVENGFKGNSFPVIVASSAICEELRTLETEFEDLVTGDVIGEENGLPRSRGEILHFLNELGWLFQKEANSSSLNSNLIEFSVTRFKNLLVFSVERDWCVVTKTLLDMLAKRSSGNETLAQESLETVGEIHLLNRAVRRKCRKMVDMLLHFSVTLNDDGNNSNTSDSREETKMYPFIPSQAGPNGWTPLHLAASSDAADEIIDALTDDPQQIGLSCWDTLRDESKQTPQMYAAARNKHSYNELVVRKRIDRKNGQVSISVCEGEDGISVDKSAAGENSRSYHFNALQINAPPATTCAQCAMMEAAPCIRPTRRGGLLGRPYVLSMLGIAAVCVCVCLFMRARLRINYGRSFKWETLDFGAF</sequence>
<feature type="compositionally biased region" description="Basic and acidic residues" evidence="10">
    <location>
        <begin position="88"/>
        <end position="101"/>
    </location>
</feature>
<dbReference type="InterPro" id="IPR036893">
    <property type="entry name" value="SBP_sf"/>
</dbReference>
<keyword evidence="11" id="KW-1133">Transmembrane helix</keyword>
<feature type="region of interest" description="Disordered" evidence="10">
    <location>
        <begin position="455"/>
        <end position="493"/>
    </location>
</feature>
<dbReference type="Pfam" id="PF26102">
    <property type="entry name" value="Ig_SPL7"/>
    <property type="match status" value="1"/>
</dbReference>
<evidence type="ECO:0000256" key="4">
    <source>
        <dbReference type="ARBA" id="ARBA00022833"/>
    </source>
</evidence>
<evidence type="ECO:0000313" key="14">
    <source>
        <dbReference type="Proteomes" id="UP001140206"/>
    </source>
</evidence>
<feature type="compositionally biased region" description="Low complexity" evidence="10">
    <location>
        <begin position="557"/>
        <end position="571"/>
    </location>
</feature>
<feature type="compositionally biased region" description="Low complexity" evidence="10">
    <location>
        <begin position="133"/>
        <end position="160"/>
    </location>
</feature>
<keyword evidence="8" id="KW-0539">Nucleus</keyword>
<dbReference type="Proteomes" id="UP001140206">
    <property type="component" value="Chromosome 4"/>
</dbReference>
<keyword evidence="11" id="KW-0472">Membrane</keyword>
<feature type="region of interest" description="Disordered" evidence="10">
    <location>
        <begin position="400"/>
        <end position="437"/>
    </location>
</feature>
<dbReference type="GO" id="GO:0003677">
    <property type="term" value="F:DNA binding"/>
    <property type="evidence" value="ECO:0007669"/>
    <property type="project" value="UniProtKB-KW"/>
</dbReference>
<dbReference type="GO" id="GO:0008270">
    <property type="term" value="F:zinc ion binding"/>
    <property type="evidence" value="ECO:0007669"/>
    <property type="project" value="UniProtKB-KW"/>
</dbReference>
<name>A0AAV8CT92_9POAL</name>
<dbReference type="Pfam" id="PF03110">
    <property type="entry name" value="SBP"/>
    <property type="match status" value="1"/>
</dbReference>
<evidence type="ECO:0000256" key="3">
    <source>
        <dbReference type="ARBA" id="ARBA00022771"/>
    </source>
</evidence>
<dbReference type="PROSITE" id="PS51141">
    <property type="entry name" value="ZF_SBP"/>
    <property type="match status" value="1"/>
</dbReference>
<keyword evidence="3 9" id="KW-0863">Zinc-finger</keyword>
<dbReference type="PANTHER" id="PTHR31251">
    <property type="entry name" value="SQUAMOSA PROMOTER-BINDING-LIKE PROTEIN 4"/>
    <property type="match status" value="1"/>
</dbReference>
<dbReference type="GO" id="GO:0005634">
    <property type="term" value="C:nucleus"/>
    <property type="evidence" value="ECO:0007669"/>
    <property type="project" value="UniProtKB-SubCell"/>
</dbReference>
<keyword evidence="7" id="KW-0804">Transcription</keyword>
<comment type="subcellular location">
    <subcellularLocation>
        <location evidence="1">Nucleus</location>
    </subcellularLocation>
</comment>
<feature type="compositionally biased region" description="Low complexity" evidence="10">
    <location>
        <begin position="405"/>
        <end position="414"/>
    </location>
</feature>
<evidence type="ECO:0000256" key="11">
    <source>
        <dbReference type="SAM" id="Phobius"/>
    </source>
</evidence>
<dbReference type="Gene3D" id="4.10.1100.10">
    <property type="entry name" value="Transcription factor, SBP-box domain"/>
    <property type="match status" value="1"/>
</dbReference>
<dbReference type="InterPro" id="IPR036770">
    <property type="entry name" value="Ankyrin_rpt-contain_sf"/>
</dbReference>
<feature type="compositionally biased region" description="Gly residues" evidence="10">
    <location>
        <begin position="176"/>
        <end position="190"/>
    </location>
</feature>
<protein>
    <submittedName>
        <fullName evidence="13">Squamosa promoter-binding-like protein 15</fullName>
    </submittedName>
</protein>
<evidence type="ECO:0000259" key="12">
    <source>
        <dbReference type="PROSITE" id="PS51141"/>
    </source>
</evidence>
<evidence type="ECO:0000256" key="6">
    <source>
        <dbReference type="ARBA" id="ARBA00023125"/>
    </source>
</evidence>
<dbReference type="SUPFAM" id="SSF103612">
    <property type="entry name" value="SBT domain"/>
    <property type="match status" value="1"/>
</dbReference>
<dbReference type="PANTHER" id="PTHR31251:SF110">
    <property type="entry name" value="SQUAMOSA PROMOTER-BINDING-LIKE PROTEIN 14"/>
    <property type="match status" value="1"/>
</dbReference>
<keyword evidence="11" id="KW-0812">Transmembrane</keyword>
<keyword evidence="5" id="KW-0805">Transcription regulation</keyword>
<organism evidence="13 14">
    <name type="scientific">Rhynchospora pubera</name>
    <dbReference type="NCBI Taxonomy" id="906938"/>
    <lineage>
        <taxon>Eukaryota</taxon>
        <taxon>Viridiplantae</taxon>
        <taxon>Streptophyta</taxon>
        <taxon>Embryophyta</taxon>
        <taxon>Tracheophyta</taxon>
        <taxon>Spermatophyta</taxon>
        <taxon>Magnoliopsida</taxon>
        <taxon>Liliopsida</taxon>
        <taxon>Poales</taxon>
        <taxon>Cyperaceae</taxon>
        <taxon>Cyperoideae</taxon>
        <taxon>Rhynchosporeae</taxon>
        <taxon>Rhynchospora</taxon>
    </lineage>
</organism>
<dbReference type="EMBL" id="JAMFTS010000004">
    <property type="protein sequence ID" value="KAJ4758785.1"/>
    <property type="molecule type" value="Genomic_DNA"/>
</dbReference>
<keyword evidence="2" id="KW-0479">Metal-binding</keyword>
<dbReference type="Gene3D" id="1.25.40.20">
    <property type="entry name" value="Ankyrin repeat-containing domain"/>
    <property type="match status" value="1"/>
</dbReference>
<evidence type="ECO:0000256" key="5">
    <source>
        <dbReference type="ARBA" id="ARBA00023015"/>
    </source>
</evidence>
<feature type="region of interest" description="Disordered" evidence="10">
    <location>
        <begin position="78"/>
        <end position="110"/>
    </location>
</feature>
<gene>
    <name evidence="13" type="ORF">LUZ62_069160</name>
</gene>
<evidence type="ECO:0000256" key="1">
    <source>
        <dbReference type="ARBA" id="ARBA00004123"/>
    </source>
</evidence>
<comment type="caution">
    <text evidence="13">The sequence shown here is derived from an EMBL/GenBank/DDBJ whole genome shotgun (WGS) entry which is preliminary data.</text>
</comment>
<evidence type="ECO:0000256" key="8">
    <source>
        <dbReference type="ARBA" id="ARBA00023242"/>
    </source>
</evidence>
<proteinExistence type="predicted"/>
<dbReference type="InterPro" id="IPR044817">
    <property type="entry name" value="SBP-like"/>
</dbReference>
<dbReference type="SUPFAM" id="SSF48403">
    <property type="entry name" value="Ankyrin repeat"/>
    <property type="match status" value="1"/>
</dbReference>
<evidence type="ECO:0000256" key="2">
    <source>
        <dbReference type="ARBA" id="ARBA00022723"/>
    </source>
</evidence>
<keyword evidence="4" id="KW-0862">Zinc</keyword>
<evidence type="ECO:0000313" key="13">
    <source>
        <dbReference type="EMBL" id="KAJ4758785.1"/>
    </source>
</evidence>
<feature type="region of interest" description="Disordered" evidence="10">
    <location>
        <begin position="131"/>
        <end position="190"/>
    </location>
</feature>
<feature type="domain" description="SBP-type" evidence="12">
    <location>
        <begin position="195"/>
        <end position="272"/>
    </location>
</feature>
<evidence type="ECO:0000256" key="7">
    <source>
        <dbReference type="ARBA" id="ARBA00023163"/>
    </source>
</evidence>
<reference evidence="13" key="1">
    <citation type="submission" date="2022-08" db="EMBL/GenBank/DDBJ databases">
        <authorList>
            <person name="Marques A."/>
        </authorList>
    </citation>
    <scope>NUCLEOTIDE SEQUENCE</scope>
    <source>
        <strain evidence="13">RhyPub2mFocal</strain>
        <tissue evidence="13">Leaves</tissue>
    </source>
</reference>
<accession>A0AAV8CT92</accession>
<feature type="region of interest" description="Disordered" evidence="10">
    <location>
        <begin position="547"/>
        <end position="574"/>
    </location>
</feature>
<dbReference type="AlphaFoldDB" id="A0AAV8CT92"/>
<keyword evidence="6" id="KW-0238">DNA-binding</keyword>
<feature type="transmembrane region" description="Helical" evidence="11">
    <location>
        <begin position="1087"/>
        <end position="1105"/>
    </location>
</feature>
<dbReference type="InterPro" id="IPR004333">
    <property type="entry name" value="SBP_dom"/>
</dbReference>
<evidence type="ECO:0000256" key="9">
    <source>
        <dbReference type="PROSITE-ProRule" id="PRU00470"/>
    </source>
</evidence>
<keyword evidence="14" id="KW-1185">Reference proteome</keyword>